<dbReference type="EMBL" id="MU003504">
    <property type="protein sequence ID" value="KAF2471646.1"/>
    <property type="molecule type" value="Genomic_DNA"/>
</dbReference>
<keyword evidence="2" id="KW-1185">Reference proteome</keyword>
<evidence type="ECO:0000313" key="2">
    <source>
        <dbReference type="Proteomes" id="UP000799755"/>
    </source>
</evidence>
<gene>
    <name evidence="1" type="ORF">BDR25DRAFT_285226</name>
</gene>
<proteinExistence type="predicted"/>
<comment type="caution">
    <text evidence="1">The sequence shown here is derived from an EMBL/GenBank/DDBJ whole genome shotgun (WGS) entry which is preliminary data.</text>
</comment>
<sequence length="301" mass="33236">MPLRSARFGRSVPIPSSRPPPQHRYLDPHLTPHTTAPVRHQASSFHTSTTRSSDSTPNHYEILSLTPSATLADIKRQFFALSKQHHPDKNPDDASASTRFVRISEAYHVLSSPEKRTQYDAQLHGQHLHHHHHYAHHKGSYSSAGFAGSRPASGLSKKRGTFRGPPPSFYKNGGYGQHHAKRTAHAHDNTPGGGEEAKEDQGSYGRFGGFGPGQTGQGDEVPHFNNQKHKKTHDHINEHIYGRRRSRGGQHIPDGIDRDGMLVNFVVVAGVLGVIGFGAKVMGNDNSPRTTKRNERAPERS</sequence>
<accession>A0ACB6QXK2</accession>
<evidence type="ECO:0000313" key="1">
    <source>
        <dbReference type="EMBL" id="KAF2471646.1"/>
    </source>
</evidence>
<protein>
    <submittedName>
        <fullName evidence="1">DnaJ-domain-containing protein</fullName>
    </submittedName>
</protein>
<reference evidence="1" key="1">
    <citation type="journal article" date="2020" name="Stud. Mycol.">
        <title>101 Dothideomycetes genomes: a test case for predicting lifestyles and emergence of pathogens.</title>
        <authorList>
            <person name="Haridas S."/>
            <person name="Albert R."/>
            <person name="Binder M."/>
            <person name="Bloem J."/>
            <person name="Labutti K."/>
            <person name="Salamov A."/>
            <person name="Andreopoulos B."/>
            <person name="Baker S."/>
            <person name="Barry K."/>
            <person name="Bills G."/>
            <person name="Bluhm B."/>
            <person name="Cannon C."/>
            <person name="Castanera R."/>
            <person name="Culley D."/>
            <person name="Daum C."/>
            <person name="Ezra D."/>
            <person name="Gonzalez J."/>
            <person name="Henrissat B."/>
            <person name="Kuo A."/>
            <person name="Liang C."/>
            <person name="Lipzen A."/>
            <person name="Lutzoni F."/>
            <person name="Magnuson J."/>
            <person name="Mondo S."/>
            <person name="Nolan M."/>
            <person name="Ohm R."/>
            <person name="Pangilinan J."/>
            <person name="Park H.-J."/>
            <person name="Ramirez L."/>
            <person name="Alfaro M."/>
            <person name="Sun H."/>
            <person name="Tritt A."/>
            <person name="Yoshinaga Y."/>
            <person name="Zwiers L.-H."/>
            <person name="Turgeon B."/>
            <person name="Goodwin S."/>
            <person name="Spatafora J."/>
            <person name="Crous P."/>
            <person name="Grigoriev I."/>
        </authorList>
    </citation>
    <scope>NUCLEOTIDE SEQUENCE</scope>
    <source>
        <strain evidence="1">ATCC 200398</strain>
    </source>
</reference>
<organism evidence="1 2">
    <name type="scientific">Lindgomyces ingoldianus</name>
    <dbReference type="NCBI Taxonomy" id="673940"/>
    <lineage>
        <taxon>Eukaryota</taxon>
        <taxon>Fungi</taxon>
        <taxon>Dikarya</taxon>
        <taxon>Ascomycota</taxon>
        <taxon>Pezizomycotina</taxon>
        <taxon>Dothideomycetes</taxon>
        <taxon>Pleosporomycetidae</taxon>
        <taxon>Pleosporales</taxon>
        <taxon>Lindgomycetaceae</taxon>
        <taxon>Lindgomyces</taxon>
    </lineage>
</organism>
<dbReference type="Proteomes" id="UP000799755">
    <property type="component" value="Unassembled WGS sequence"/>
</dbReference>
<name>A0ACB6QXK2_9PLEO</name>